<dbReference type="Proteomes" id="UP000198804">
    <property type="component" value="Unassembled WGS sequence"/>
</dbReference>
<name>A0A1I4HPZ6_9HYPH</name>
<dbReference type="InterPro" id="IPR031807">
    <property type="entry name" value="HicB-like"/>
</dbReference>
<dbReference type="AlphaFoldDB" id="A0A1I4HPZ6"/>
<organism evidence="2 3">
    <name type="scientific">Methylorubrum salsuginis</name>
    <dbReference type="NCBI Taxonomy" id="414703"/>
    <lineage>
        <taxon>Bacteria</taxon>
        <taxon>Pseudomonadati</taxon>
        <taxon>Pseudomonadota</taxon>
        <taxon>Alphaproteobacteria</taxon>
        <taxon>Hyphomicrobiales</taxon>
        <taxon>Methylobacteriaceae</taxon>
        <taxon>Methylorubrum</taxon>
    </lineage>
</organism>
<evidence type="ECO:0000259" key="1">
    <source>
        <dbReference type="Pfam" id="PF15919"/>
    </source>
</evidence>
<dbReference type="Pfam" id="PF15919">
    <property type="entry name" value="HicB_lk_antitox"/>
    <property type="match status" value="1"/>
</dbReference>
<dbReference type="OrthoDB" id="9807959at2"/>
<dbReference type="EMBL" id="FOSV01000015">
    <property type="protein sequence ID" value="SFL44144.1"/>
    <property type="molecule type" value="Genomic_DNA"/>
</dbReference>
<evidence type="ECO:0000313" key="2">
    <source>
        <dbReference type="EMBL" id="SFL44144.1"/>
    </source>
</evidence>
<dbReference type="PANTHER" id="PTHR34504:SF2">
    <property type="entry name" value="UPF0150 PROTEIN SSL0259"/>
    <property type="match status" value="1"/>
</dbReference>
<dbReference type="PANTHER" id="PTHR34504">
    <property type="entry name" value="ANTITOXIN HICB"/>
    <property type="match status" value="1"/>
</dbReference>
<gene>
    <name evidence="2" type="ORF">SAMN04488125_11529</name>
</gene>
<reference evidence="3" key="1">
    <citation type="submission" date="2016-10" db="EMBL/GenBank/DDBJ databases">
        <authorList>
            <person name="Varghese N."/>
            <person name="Submissions S."/>
        </authorList>
    </citation>
    <scope>NUCLEOTIDE SEQUENCE [LARGE SCALE GENOMIC DNA]</scope>
    <source>
        <strain evidence="3">CGMCC 1.6474</strain>
    </source>
</reference>
<protein>
    <submittedName>
        <fullName evidence="2">Predicted nuclease of the RNAse H fold, HicB family</fullName>
    </submittedName>
</protein>
<dbReference type="RefSeq" id="WP_091948908.1">
    <property type="nucleotide sequence ID" value="NZ_FOSV01000015.1"/>
</dbReference>
<dbReference type="SUPFAM" id="SSF143100">
    <property type="entry name" value="TTHA1013/TTHA0281-like"/>
    <property type="match status" value="1"/>
</dbReference>
<sequence length="74" mass="8061">MFVRDYYVRLDWLPASEGGGWHATVPDLPGCMSDGDTVEQAMANVEDAIECWIAAARRLGRAVPAPAEVTARRA</sequence>
<proteinExistence type="predicted"/>
<dbReference type="InterPro" id="IPR051404">
    <property type="entry name" value="TA_system_antitoxin"/>
</dbReference>
<feature type="domain" description="HicB-like antitoxin of toxin-antitoxin system" evidence="1">
    <location>
        <begin position="17"/>
        <end position="71"/>
    </location>
</feature>
<evidence type="ECO:0000313" key="3">
    <source>
        <dbReference type="Proteomes" id="UP000198804"/>
    </source>
</evidence>
<dbReference type="InterPro" id="IPR035069">
    <property type="entry name" value="TTHA1013/TTHA0281-like"/>
</dbReference>
<accession>A0A1I4HPZ6</accession>
<dbReference type="Gene3D" id="3.30.160.250">
    <property type="match status" value="1"/>
</dbReference>
<dbReference type="STRING" id="414703.SAMN04488125_11529"/>
<keyword evidence="3" id="KW-1185">Reference proteome</keyword>